<evidence type="ECO:0000256" key="1">
    <source>
        <dbReference type="SAM" id="Coils"/>
    </source>
</evidence>
<dbReference type="AlphaFoldDB" id="A0A915YGY2"/>
<protein>
    <submittedName>
        <fullName evidence="2">Uncharacterized protein</fullName>
    </submittedName>
</protein>
<organism evidence="2 3">
    <name type="scientific">Aureispira anguillae</name>
    <dbReference type="NCBI Taxonomy" id="2864201"/>
    <lineage>
        <taxon>Bacteria</taxon>
        <taxon>Pseudomonadati</taxon>
        <taxon>Bacteroidota</taxon>
        <taxon>Saprospiria</taxon>
        <taxon>Saprospirales</taxon>
        <taxon>Saprospiraceae</taxon>
        <taxon>Aureispira</taxon>
    </lineage>
</organism>
<gene>
    <name evidence="2" type="ORF">AsAng_0037080</name>
</gene>
<sequence length="84" mass="9888">MIQSKLQLLVEELRDTLKRKEEEVVNINNSYISSSISNIKQEIDTFEAFTKKQSNDPFLMDQILKNFQKEANVIIERINELKNT</sequence>
<keyword evidence="3" id="KW-1185">Reference proteome</keyword>
<accession>A0A915YGY2</accession>
<dbReference type="RefSeq" id="WP_264788312.1">
    <property type="nucleotide sequence ID" value="NZ_AP026867.1"/>
</dbReference>
<name>A0A915YGY2_9BACT</name>
<dbReference type="Proteomes" id="UP001060919">
    <property type="component" value="Chromosome"/>
</dbReference>
<evidence type="ECO:0000313" key="3">
    <source>
        <dbReference type="Proteomes" id="UP001060919"/>
    </source>
</evidence>
<keyword evidence="1" id="KW-0175">Coiled coil</keyword>
<reference evidence="2" key="1">
    <citation type="submission" date="2022-09" db="EMBL/GenBank/DDBJ databases">
        <title>Aureispira anguillicida sp. nov., isolated from Leptocephalus of Japanese eel Anguilla japonica.</title>
        <authorList>
            <person name="Yuasa K."/>
            <person name="Mekata T."/>
            <person name="Ikunari K."/>
        </authorList>
    </citation>
    <scope>NUCLEOTIDE SEQUENCE</scope>
    <source>
        <strain evidence="2">EL160426</strain>
    </source>
</reference>
<evidence type="ECO:0000313" key="2">
    <source>
        <dbReference type="EMBL" id="BDS12980.1"/>
    </source>
</evidence>
<proteinExistence type="predicted"/>
<dbReference type="KEGG" id="aup:AsAng_0037080"/>
<feature type="coiled-coil region" evidence="1">
    <location>
        <begin position="3"/>
        <end position="30"/>
    </location>
</feature>
<dbReference type="EMBL" id="AP026867">
    <property type="protein sequence ID" value="BDS12980.1"/>
    <property type="molecule type" value="Genomic_DNA"/>
</dbReference>